<dbReference type="InterPro" id="IPR005158">
    <property type="entry name" value="BTAD"/>
</dbReference>
<dbReference type="EMBL" id="QOIM01000036">
    <property type="protein sequence ID" value="RCG17551.1"/>
    <property type="molecule type" value="Genomic_DNA"/>
</dbReference>
<dbReference type="Proteomes" id="UP000253507">
    <property type="component" value="Unassembled WGS sequence"/>
</dbReference>
<evidence type="ECO:0000313" key="9">
    <source>
        <dbReference type="EMBL" id="RCG17551.1"/>
    </source>
</evidence>
<evidence type="ECO:0000256" key="4">
    <source>
        <dbReference type="ARBA" id="ARBA00023125"/>
    </source>
</evidence>
<accession>A0A367EHN3</accession>
<reference evidence="9 10" key="1">
    <citation type="submission" date="2018-06" db="EMBL/GenBank/DDBJ databases">
        <title>Streptomyces reniochalinae sp. nov. and Streptomyces diacarnus sp. nov. from marine sponges.</title>
        <authorList>
            <person name="Li L."/>
        </authorList>
    </citation>
    <scope>NUCLEOTIDE SEQUENCE [LARGE SCALE GENOMIC DNA]</scope>
    <source>
        <strain evidence="9 10">LHW50302</strain>
    </source>
</reference>
<evidence type="ECO:0000256" key="3">
    <source>
        <dbReference type="ARBA" id="ARBA00023015"/>
    </source>
</evidence>
<comment type="similarity">
    <text evidence="1">Belongs to the AfsR/DnrI/RedD regulatory family.</text>
</comment>
<dbReference type="Gene3D" id="3.40.50.300">
    <property type="entry name" value="P-loop containing nucleotide triphosphate hydrolases"/>
    <property type="match status" value="1"/>
</dbReference>
<evidence type="ECO:0000256" key="6">
    <source>
        <dbReference type="PROSITE-ProRule" id="PRU01091"/>
    </source>
</evidence>
<evidence type="ECO:0000256" key="1">
    <source>
        <dbReference type="ARBA" id="ARBA00005820"/>
    </source>
</evidence>
<dbReference type="SUPFAM" id="SSF52540">
    <property type="entry name" value="P-loop containing nucleoside triphosphate hydrolases"/>
    <property type="match status" value="1"/>
</dbReference>
<dbReference type="AlphaFoldDB" id="A0A367EHN3"/>
<dbReference type="PANTHER" id="PTHR35807:SF1">
    <property type="entry name" value="TRANSCRIPTIONAL REGULATOR REDD"/>
    <property type="match status" value="1"/>
</dbReference>
<evidence type="ECO:0000256" key="2">
    <source>
        <dbReference type="ARBA" id="ARBA00023012"/>
    </source>
</evidence>
<dbReference type="Gene3D" id="1.10.10.10">
    <property type="entry name" value="Winged helix-like DNA-binding domain superfamily/Winged helix DNA-binding domain"/>
    <property type="match status" value="1"/>
</dbReference>
<dbReference type="GO" id="GO:0006355">
    <property type="term" value="P:regulation of DNA-templated transcription"/>
    <property type="evidence" value="ECO:0007669"/>
    <property type="project" value="InterPro"/>
</dbReference>
<name>A0A367EHN3_9ACTN</name>
<dbReference type="InterPro" id="IPR041664">
    <property type="entry name" value="AAA_16"/>
</dbReference>
<dbReference type="InterPro" id="IPR016032">
    <property type="entry name" value="Sig_transdc_resp-reg_C-effctor"/>
</dbReference>
<dbReference type="GO" id="GO:0003677">
    <property type="term" value="F:DNA binding"/>
    <property type="evidence" value="ECO:0007669"/>
    <property type="project" value="UniProtKB-UniRule"/>
</dbReference>
<evidence type="ECO:0000259" key="8">
    <source>
        <dbReference type="PROSITE" id="PS51755"/>
    </source>
</evidence>
<keyword evidence="4 6" id="KW-0238">DNA-binding</keyword>
<dbReference type="Gene3D" id="1.25.40.10">
    <property type="entry name" value="Tetratricopeptide repeat domain"/>
    <property type="match status" value="1"/>
</dbReference>
<dbReference type="Pfam" id="PF13191">
    <property type="entry name" value="AAA_16"/>
    <property type="match status" value="1"/>
</dbReference>
<protein>
    <recommendedName>
        <fullName evidence="8">OmpR/PhoB-type domain-containing protein</fullName>
    </recommendedName>
</protein>
<dbReference type="SMART" id="SM01043">
    <property type="entry name" value="BTAD"/>
    <property type="match status" value="1"/>
</dbReference>
<dbReference type="SMART" id="SM00382">
    <property type="entry name" value="AAA"/>
    <property type="match status" value="1"/>
</dbReference>
<proteinExistence type="inferred from homology"/>
<keyword evidence="5" id="KW-0804">Transcription</keyword>
<keyword evidence="2" id="KW-0902">Two-component regulatory system</keyword>
<evidence type="ECO:0000256" key="7">
    <source>
        <dbReference type="SAM" id="MobiDB-lite"/>
    </source>
</evidence>
<dbReference type="PROSITE" id="PS51755">
    <property type="entry name" value="OMPR_PHOB"/>
    <property type="match status" value="1"/>
</dbReference>
<dbReference type="CDD" id="cd15831">
    <property type="entry name" value="BTAD"/>
    <property type="match status" value="1"/>
</dbReference>
<dbReference type="SMART" id="SM00862">
    <property type="entry name" value="Trans_reg_C"/>
    <property type="match status" value="1"/>
</dbReference>
<feature type="domain" description="OmpR/PhoB-type" evidence="8">
    <location>
        <begin position="27"/>
        <end position="133"/>
    </location>
</feature>
<dbReference type="Pfam" id="PF03704">
    <property type="entry name" value="BTAD"/>
    <property type="match status" value="1"/>
</dbReference>
<dbReference type="InterPro" id="IPR001867">
    <property type="entry name" value="OmpR/PhoB-type_DNA-bd"/>
</dbReference>
<comment type="caution">
    <text evidence="9">The sequence shown here is derived from an EMBL/GenBank/DDBJ whole genome shotgun (WGS) entry which is preliminary data.</text>
</comment>
<dbReference type="PANTHER" id="PTHR35807">
    <property type="entry name" value="TRANSCRIPTIONAL REGULATOR REDD-RELATED"/>
    <property type="match status" value="1"/>
</dbReference>
<dbReference type="GO" id="GO:0000160">
    <property type="term" value="P:phosphorelay signal transduction system"/>
    <property type="evidence" value="ECO:0007669"/>
    <property type="project" value="UniProtKB-KW"/>
</dbReference>
<evidence type="ECO:0000256" key="5">
    <source>
        <dbReference type="ARBA" id="ARBA00023163"/>
    </source>
</evidence>
<keyword evidence="10" id="KW-1185">Reference proteome</keyword>
<dbReference type="OrthoDB" id="4336084at2"/>
<feature type="region of interest" description="Disordered" evidence="7">
    <location>
        <begin position="287"/>
        <end position="310"/>
    </location>
</feature>
<dbReference type="InterPro" id="IPR036388">
    <property type="entry name" value="WH-like_DNA-bd_sf"/>
</dbReference>
<dbReference type="InterPro" id="IPR027417">
    <property type="entry name" value="P-loop_NTPase"/>
</dbReference>
<feature type="compositionally biased region" description="Low complexity" evidence="7">
    <location>
        <begin position="298"/>
        <end position="310"/>
    </location>
</feature>
<dbReference type="SUPFAM" id="SSF46894">
    <property type="entry name" value="C-terminal effector domain of the bipartite response regulators"/>
    <property type="match status" value="1"/>
</dbReference>
<feature type="DNA-binding region" description="OmpR/PhoB-type" evidence="6">
    <location>
        <begin position="27"/>
        <end position="133"/>
    </location>
</feature>
<dbReference type="Pfam" id="PF00486">
    <property type="entry name" value="Trans_reg_C"/>
    <property type="match status" value="1"/>
</dbReference>
<sequence>MTDARFFARAFDTPSEPIRGTDEAQPSEMHGIAPPMARFRALGPLEAMVAGGPVNLGAPKQRKLVTLLVSRVGRPVPVDVMLETLWSEGPPPSAMASLQSYVANLRRALEPDRAPRTPTKVLRTSDRGYLLDGHVVQVDVQRFERRTKAGWDAWNRGDPQEALSEFETGLALWRGEAYTEVSHSVHVAAEVARLEELRLSAVEGRCAALLAVGAHEMAVAELEAFTQAHPLREYGCELLSLALYRAGRQADALAVLRANQRRLGEELGIDPRPALQHLEREILSHAPGLDWRPPPAGRTPAAPAAPVAAPRVHVRTPVPPRHTAADVEETFVGREGALRQLAAVSAAAAAGQGRVLTVSGEPGIGKTSLLRRFTELAEAPVLWGSCPGHVTTPPLWPWRQVLGAAGAHCPRQPVPEPVAEVLDGSTRQPPDRADADADADTLRRFEAIVQYLTEASHVTPLVLVLDHLHRADPGSLRLLAHLAESVRASRLLVAASYRSGEAAAPAETSDALARAEITRVELTGLNVAETRALASATLRREVSGTTAEELRHRSGGNPFYLRELIRVLDGEERPSARTAPVPAPVREVVLGRVARLGPVADELLSVASVAGRGFAIDVVAEASSIEIGEALKAVDTIVAAGLIKEHRQRLGWYFFTHALTADVLHHRMGRSRRVHLLQRIRTAALRPRSGNLFSGAE</sequence>
<dbReference type="InterPro" id="IPR051677">
    <property type="entry name" value="AfsR-DnrI-RedD_regulator"/>
</dbReference>
<gene>
    <name evidence="9" type="ORF">DQ392_16955</name>
</gene>
<organism evidence="9 10">
    <name type="scientific">Streptomyces reniochalinae</name>
    <dbReference type="NCBI Taxonomy" id="2250578"/>
    <lineage>
        <taxon>Bacteria</taxon>
        <taxon>Bacillati</taxon>
        <taxon>Actinomycetota</taxon>
        <taxon>Actinomycetes</taxon>
        <taxon>Kitasatosporales</taxon>
        <taxon>Streptomycetaceae</taxon>
        <taxon>Streptomyces</taxon>
    </lineage>
</organism>
<dbReference type="SUPFAM" id="SSF48452">
    <property type="entry name" value="TPR-like"/>
    <property type="match status" value="1"/>
</dbReference>
<dbReference type="InterPro" id="IPR003593">
    <property type="entry name" value="AAA+_ATPase"/>
</dbReference>
<dbReference type="InterPro" id="IPR011990">
    <property type="entry name" value="TPR-like_helical_dom_sf"/>
</dbReference>
<evidence type="ECO:0000313" key="10">
    <source>
        <dbReference type="Proteomes" id="UP000253507"/>
    </source>
</evidence>
<keyword evidence="3" id="KW-0805">Transcription regulation</keyword>